<dbReference type="Proteomes" id="UP000192578">
    <property type="component" value="Unassembled WGS sequence"/>
</dbReference>
<dbReference type="EMBL" id="MTYJ01000019">
    <property type="protein sequence ID" value="OQV22132.1"/>
    <property type="molecule type" value="Genomic_DNA"/>
</dbReference>
<reference evidence="2" key="1">
    <citation type="submission" date="2017-01" db="EMBL/GenBank/DDBJ databases">
        <title>Comparative genomics of anhydrobiosis in the tardigrade Hypsibius dujardini.</title>
        <authorList>
            <person name="Yoshida Y."/>
            <person name="Koutsovoulos G."/>
            <person name="Laetsch D."/>
            <person name="Stevens L."/>
            <person name="Kumar S."/>
            <person name="Horikawa D."/>
            <person name="Ishino K."/>
            <person name="Komine S."/>
            <person name="Tomita M."/>
            <person name="Blaxter M."/>
            <person name="Arakawa K."/>
        </authorList>
    </citation>
    <scope>NUCLEOTIDE SEQUENCE [LARGE SCALE GENOMIC DNA]</scope>
    <source>
        <strain evidence="2">Z151</strain>
    </source>
</reference>
<organism evidence="1 2">
    <name type="scientific">Hypsibius exemplaris</name>
    <name type="common">Freshwater tardigrade</name>
    <dbReference type="NCBI Taxonomy" id="2072580"/>
    <lineage>
        <taxon>Eukaryota</taxon>
        <taxon>Metazoa</taxon>
        <taxon>Ecdysozoa</taxon>
        <taxon>Tardigrada</taxon>
        <taxon>Eutardigrada</taxon>
        <taxon>Parachela</taxon>
        <taxon>Hypsibioidea</taxon>
        <taxon>Hypsibiidae</taxon>
        <taxon>Hypsibius</taxon>
    </lineage>
</organism>
<comment type="caution">
    <text evidence="1">The sequence shown here is derived from an EMBL/GenBank/DDBJ whole genome shotgun (WGS) entry which is preliminary data.</text>
</comment>
<name>A0A1W0X4A8_HYPEX</name>
<evidence type="ECO:0000313" key="2">
    <source>
        <dbReference type="Proteomes" id="UP000192578"/>
    </source>
</evidence>
<evidence type="ECO:0000313" key="1">
    <source>
        <dbReference type="EMBL" id="OQV22132.1"/>
    </source>
</evidence>
<protein>
    <submittedName>
        <fullName evidence="1">Uncharacterized protein</fullName>
    </submittedName>
</protein>
<gene>
    <name evidence="1" type="ORF">BV898_03978</name>
</gene>
<sequence>MDASEIAYALESLDMLSTTQRVKMYFDSMQLEKDKAYTDPEDRAVPRFRKGEQVVTCSNGLYYFGEITVVSEEVCLVLKKNVPCYRVLNRGWKSAVPGMDWVMEYDMASLTGQPQPQELLAAHWWNVMKIKELGGLTTRQKTGLFTLDETEIDRLETDIRDGRTSLNTIPGTETWTTKKWLGLC</sequence>
<dbReference type="Gene3D" id="2.30.30.140">
    <property type="match status" value="1"/>
</dbReference>
<dbReference type="AlphaFoldDB" id="A0A1W0X4A8"/>
<proteinExistence type="predicted"/>
<keyword evidence="2" id="KW-1185">Reference proteome</keyword>
<accession>A0A1W0X4A8</accession>